<dbReference type="Gene3D" id="3.40.50.620">
    <property type="entry name" value="HUPs"/>
    <property type="match status" value="1"/>
</dbReference>
<dbReference type="GO" id="GO:0004515">
    <property type="term" value="F:nicotinate-nucleotide adenylyltransferase activity"/>
    <property type="evidence" value="ECO:0007669"/>
    <property type="project" value="UniProtKB-UniRule"/>
</dbReference>
<dbReference type="AlphaFoldDB" id="A0A024QCC8"/>
<dbReference type="InterPro" id="IPR014729">
    <property type="entry name" value="Rossmann-like_a/b/a_fold"/>
</dbReference>
<dbReference type="EMBL" id="CCDP010000001">
    <property type="protein sequence ID" value="CDQ39586.1"/>
    <property type="molecule type" value="Genomic_DNA"/>
</dbReference>
<dbReference type="STRING" id="1462526.BN990_01891"/>
<dbReference type="EC" id="2.7.7.18" evidence="10"/>
<evidence type="ECO:0000256" key="3">
    <source>
        <dbReference type="ARBA" id="ARBA00022642"/>
    </source>
</evidence>
<sequence>MKHIGILGGTFDPPHMGHLIIAEEVRIALQLDEVWFIPSYTPPHKAQTKTSARDRLNMVKRAIQDNPFFKVNTIELERSGKSYTIQTIKDLQEQHTDTTFYFIIGGDMIEYLPKWHRIEELIQLIEFVGVQRPNYSIETPYPITVVDIPLMEISSTFLRDRMRQNRSVHYFLLPSVYNYMKEHQLYEH</sequence>
<dbReference type="NCBIfam" id="TIGR00482">
    <property type="entry name" value="nicotinate (nicotinamide) nucleotide adenylyltransferase"/>
    <property type="match status" value="1"/>
</dbReference>
<dbReference type="Pfam" id="PF01467">
    <property type="entry name" value="CTP_transf_like"/>
    <property type="match status" value="1"/>
</dbReference>
<proteinExistence type="inferred from homology"/>
<comment type="similarity">
    <text evidence="10">Belongs to the NadD family.</text>
</comment>
<dbReference type="GO" id="GO:0009435">
    <property type="term" value="P:NAD+ biosynthetic process"/>
    <property type="evidence" value="ECO:0007669"/>
    <property type="project" value="UniProtKB-UniRule"/>
</dbReference>
<keyword evidence="7 10" id="KW-0067">ATP-binding</keyword>
<dbReference type="SUPFAM" id="SSF52374">
    <property type="entry name" value="Nucleotidylyl transferase"/>
    <property type="match status" value="1"/>
</dbReference>
<evidence type="ECO:0000256" key="8">
    <source>
        <dbReference type="ARBA" id="ARBA00023027"/>
    </source>
</evidence>
<evidence type="ECO:0000256" key="1">
    <source>
        <dbReference type="ARBA" id="ARBA00002324"/>
    </source>
</evidence>
<organism evidence="12 13">
    <name type="scientific">Virgibacillus massiliensis</name>
    <dbReference type="NCBI Taxonomy" id="1462526"/>
    <lineage>
        <taxon>Bacteria</taxon>
        <taxon>Bacillati</taxon>
        <taxon>Bacillota</taxon>
        <taxon>Bacilli</taxon>
        <taxon>Bacillales</taxon>
        <taxon>Bacillaceae</taxon>
        <taxon>Virgibacillus</taxon>
    </lineage>
</organism>
<dbReference type="GO" id="GO:0005524">
    <property type="term" value="F:ATP binding"/>
    <property type="evidence" value="ECO:0007669"/>
    <property type="project" value="UniProtKB-KW"/>
</dbReference>
<dbReference type="OrthoDB" id="5295945at2"/>
<evidence type="ECO:0000256" key="10">
    <source>
        <dbReference type="HAMAP-Rule" id="MF_00244"/>
    </source>
</evidence>
<dbReference type="NCBIfam" id="NF000840">
    <property type="entry name" value="PRK00071.1-3"/>
    <property type="match status" value="1"/>
</dbReference>
<dbReference type="CDD" id="cd02165">
    <property type="entry name" value="NMNAT"/>
    <property type="match status" value="1"/>
</dbReference>
<evidence type="ECO:0000256" key="4">
    <source>
        <dbReference type="ARBA" id="ARBA00022679"/>
    </source>
</evidence>
<evidence type="ECO:0000256" key="9">
    <source>
        <dbReference type="ARBA" id="ARBA00048721"/>
    </source>
</evidence>
<comment type="caution">
    <text evidence="12">The sequence shown here is derived from an EMBL/GenBank/DDBJ whole genome shotgun (WGS) entry which is preliminary data.</text>
</comment>
<evidence type="ECO:0000313" key="13">
    <source>
        <dbReference type="Proteomes" id="UP000028875"/>
    </source>
</evidence>
<evidence type="ECO:0000256" key="7">
    <source>
        <dbReference type="ARBA" id="ARBA00022840"/>
    </source>
</evidence>
<keyword evidence="5 10" id="KW-0548">Nucleotidyltransferase</keyword>
<keyword evidence="8 10" id="KW-0520">NAD</keyword>
<dbReference type="HAMAP" id="MF_00244">
    <property type="entry name" value="NaMN_adenylyltr"/>
    <property type="match status" value="1"/>
</dbReference>
<evidence type="ECO:0000259" key="11">
    <source>
        <dbReference type="Pfam" id="PF01467"/>
    </source>
</evidence>
<dbReference type="NCBIfam" id="TIGR00125">
    <property type="entry name" value="cyt_tran_rel"/>
    <property type="match status" value="1"/>
</dbReference>
<keyword evidence="6 10" id="KW-0547">Nucleotide-binding</keyword>
<gene>
    <name evidence="10 12" type="primary">nadD</name>
    <name evidence="12" type="ORF">BN990_01891</name>
</gene>
<keyword evidence="4 10" id="KW-0808">Transferase</keyword>
<dbReference type="PANTHER" id="PTHR39321">
    <property type="entry name" value="NICOTINATE-NUCLEOTIDE ADENYLYLTRANSFERASE-RELATED"/>
    <property type="match status" value="1"/>
</dbReference>
<comment type="function">
    <text evidence="1 10">Catalyzes the reversible adenylation of nicotinate mononucleotide (NaMN) to nicotinic acid adenine dinucleotide (NaAD).</text>
</comment>
<protein>
    <recommendedName>
        <fullName evidence="10">Probable nicotinate-nucleotide adenylyltransferase</fullName>
        <ecNumber evidence="10">2.7.7.18</ecNumber>
    </recommendedName>
    <alternativeName>
        <fullName evidence="10">Deamido-NAD(+) diphosphorylase</fullName>
    </alternativeName>
    <alternativeName>
        <fullName evidence="10">Deamido-NAD(+) pyrophosphorylase</fullName>
    </alternativeName>
    <alternativeName>
        <fullName evidence="10">Nicotinate mononucleotide adenylyltransferase</fullName>
        <shortName evidence="10">NaMN adenylyltransferase</shortName>
    </alternativeName>
</protein>
<dbReference type="PANTHER" id="PTHR39321:SF3">
    <property type="entry name" value="PHOSPHOPANTETHEINE ADENYLYLTRANSFERASE"/>
    <property type="match status" value="1"/>
</dbReference>
<reference evidence="12 13" key="1">
    <citation type="submission" date="2014-03" db="EMBL/GenBank/DDBJ databases">
        <authorList>
            <person name="Urmite Genomes U."/>
        </authorList>
    </citation>
    <scope>NUCLEOTIDE SEQUENCE [LARGE SCALE GENOMIC DNA]</scope>
    <source>
        <strain evidence="12 13">Vm-5</strain>
    </source>
</reference>
<dbReference type="eggNOG" id="COG1057">
    <property type="taxonomic scope" value="Bacteria"/>
</dbReference>
<dbReference type="Proteomes" id="UP000028875">
    <property type="component" value="Unassembled WGS sequence"/>
</dbReference>
<evidence type="ECO:0000256" key="6">
    <source>
        <dbReference type="ARBA" id="ARBA00022741"/>
    </source>
</evidence>
<comment type="catalytic activity">
    <reaction evidence="9 10">
        <text>nicotinate beta-D-ribonucleotide + ATP + H(+) = deamido-NAD(+) + diphosphate</text>
        <dbReference type="Rhea" id="RHEA:22860"/>
        <dbReference type="ChEBI" id="CHEBI:15378"/>
        <dbReference type="ChEBI" id="CHEBI:30616"/>
        <dbReference type="ChEBI" id="CHEBI:33019"/>
        <dbReference type="ChEBI" id="CHEBI:57502"/>
        <dbReference type="ChEBI" id="CHEBI:58437"/>
        <dbReference type="EC" id="2.7.7.18"/>
    </reaction>
</comment>
<feature type="domain" description="Cytidyltransferase-like" evidence="11">
    <location>
        <begin position="6"/>
        <end position="161"/>
    </location>
</feature>
<dbReference type="InterPro" id="IPR004821">
    <property type="entry name" value="Cyt_trans-like"/>
</dbReference>
<evidence type="ECO:0000256" key="2">
    <source>
        <dbReference type="ARBA" id="ARBA00005019"/>
    </source>
</evidence>
<dbReference type="NCBIfam" id="NF000841">
    <property type="entry name" value="PRK00071.1-4"/>
    <property type="match status" value="1"/>
</dbReference>
<comment type="pathway">
    <text evidence="2 10">Cofactor biosynthesis; NAD(+) biosynthesis; deamido-NAD(+) from nicotinate D-ribonucleotide: step 1/1.</text>
</comment>
<reference evidence="13" key="2">
    <citation type="submission" date="2014-05" db="EMBL/GenBank/DDBJ databases">
        <title>Draft genome sequence of Virgibacillus massiliensis Vm-5.</title>
        <authorList>
            <person name="Khelaifia S."/>
            <person name="Croce O."/>
            <person name="Lagier J.C."/>
            <person name="Raoult D."/>
        </authorList>
    </citation>
    <scope>NUCLEOTIDE SEQUENCE [LARGE SCALE GENOMIC DNA]</scope>
    <source>
        <strain evidence="13">Vm-5</strain>
    </source>
</reference>
<dbReference type="UniPathway" id="UPA00253">
    <property type="reaction ID" value="UER00332"/>
</dbReference>
<dbReference type="RefSeq" id="WP_021291048.1">
    <property type="nucleotide sequence ID" value="NZ_BNER01000002.1"/>
</dbReference>
<name>A0A024QCC8_9BACI</name>
<keyword evidence="13" id="KW-1185">Reference proteome</keyword>
<keyword evidence="3 10" id="KW-0662">Pyridine nucleotide biosynthesis</keyword>
<accession>A0A024QCC8</accession>
<evidence type="ECO:0000313" key="12">
    <source>
        <dbReference type="EMBL" id="CDQ39586.1"/>
    </source>
</evidence>
<evidence type="ECO:0000256" key="5">
    <source>
        <dbReference type="ARBA" id="ARBA00022695"/>
    </source>
</evidence>
<dbReference type="InterPro" id="IPR005248">
    <property type="entry name" value="NadD/NMNAT"/>
</dbReference>